<dbReference type="Proteomes" id="UP000054408">
    <property type="component" value="Unassembled WGS sequence"/>
</dbReference>
<evidence type="ECO:0000313" key="3">
    <source>
        <dbReference type="Proteomes" id="UP000054408"/>
    </source>
</evidence>
<reference evidence="2 3" key="1">
    <citation type="submission" date="2010-05" db="EMBL/GenBank/DDBJ databases">
        <title>The Genome Sequence of Thecamonas trahens ATCC 50062.</title>
        <authorList>
            <consortium name="The Broad Institute Genome Sequencing Platform"/>
            <person name="Russ C."/>
            <person name="Cuomo C."/>
            <person name="Shea T."/>
            <person name="Young S.K."/>
            <person name="Zeng Q."/>
            <person name="Koehrsen M."/>
            <person name="Haas B."/>
            <person name="Borodovsky M."/>
            <person name="Guigo R."/>
            <person name="Alvarado L."/>
            <person name="Berlin A."/>
            <person name="Bochicchio J."/>
            <person name="Borenstein D."/>
            <person name="Chapman S."/>
            <person name="Chen Z."/>
            <person name="Freedman E."/>
            <person name="Gellesch M."/>
            <person name="Goldberg J."/>
            <person name="Griggs A."/>
            <person name="Gujja S."/>
            <person name="Heilman E."/>
            <person name="Heiman D."/>
            <person name="Hepburn T."/>
            <person name="Howarth C."/>
            <person name="Jen D."/>
            <person name="Larson L."/>
            <person name="Mehta T."/>
            <person name="Park D."/>
            <person name="Pearson M."/>
            <person name="Roberts A."/>
            <person name="Saif S."/>
            <person name="Shenoy N."/>
            <person name="Sisk P."/>
            <person name="Stolte C."/>
            <person name="Sykes S."/>
            <person name="Thomson T."/>
            <person name="Walk T."/>
            <person name="White J."/>
            <person name="Yandava C."/>
            <person name="Burger G."/>
            <person name="Gray M.W."/>
            <person name="Holland P.W.H."/>
            <person name="King N."/>
            <person name="Lang F.B.F."/>
            <person name="Roger A.J."/>
            <person name="Ruiz-Trillo I."/>
            <person name="Lander E."/>
            <person name="Nusbaum C."/>
        </authorList>
    </citation>
    <scope>NUCLEOTIDE SEQUENCE [LARGE SCALE GENOMIC DNA]</scope>
    <source>
        <strain evidence="2 3">ATCC 50062</strain>
    </source>
</reference>
<protein>
    <submittedName>
        <fullName evidence="2">Uncharacterized protein</fullName>
    </submittedName>
</protein>
<dbReference type="RefSeq" id="XP_013760426.1">
    <property type="nucleotide sequence ID" value="XM_013904972.1"/>
</dbReference>
<keyword evidence="3" id="KW-1185">Reference proteome</keyword>
<dbReference type="GeneID" id="25562725"/>
<accession>A0A0L0D5S4</accession>
<dbReference type="OrthoDB" id="10025474at2759"/>
<evidence type="ECO:0000313" key="2">
    <source>
        <dbReference type="EMBL" id="KNC46653.1"/>
    </source>
</evidence>
<proteinExistence type="predicted"/>
<dbReference type="EMBL" id="GL349443">
    <property type="protein sequence ID" value="KNC46653.1"/>
    <property type="molecule type" value="Genomic_DNA"/>
</dbReference>
<feature type="region of interest" description="Disordered" evidence="1">
    <location>
        <begin position="297"/>
        <end position="322"/>
    </location>
</feature>
<dbReference type="AlphaFoldDB" id="A0A0L0D5S4"/>
<name>A0A0L0D5S4_THETB</name>
<gene>
    <name evidence="2" type="ORF">AMSG_03090</name>
</gene>
<organism evidence="2 3">
    <name type="scientific">Thecamonas trahens ATCC 50062</name>
    <dbReference type="NCBI Taxonomy" id="461836"/>
    <lineage>
        <taxon>Eukaryota</taxon>
        <taxon>Apusozoa</taxon>
        <taxon>Apusomonadida</taxon>
        <taxon>Apusomonadidae</taxon>
        <taxon>Thecamonas</taxon>
    </lineage>
</organism>
<dbReference type="eggNOG" id="ENOG502RYKP">
    <property type="taxonomic scope" value="Eukaryota"/>
</dbReference>
<sequence length="989" mass="104887">MSRRRSGGGPIVELEGVATTVVLSIPPFANTVPAGEAQRAPSFTLPDASLVLRPRPYHLASLVVTYALVPEDARVAHPPVTMVLAANDMPAADAAVTTGAGPRTVALDSLSPAGHTGSSAPRSGAQRSLWTAGKSVSEAVFHHDSPDIRVPVFLRLDGSRFRLVFTITPLHAPPIVLATDAFVLRRDVPSSARLDAPSPALARVSFAPAWVRLAALHVVKDVPPPRAPDSAAAAALADPDRRAVLAADAAHASARTWVAASSQPQCTAPRLGLASLDDDVASMLAFDTARASSSTLASRPSYDQLRLHESESSSRGSDPVSAPDELLKAMEVPGSPIGQRLGYDTLSAPAHTPYDTTSASTFPSASSPSTASTTSGITSGGWSSFVSGFALGLICGTILTAQASTPYAPPKSLFHIRGEYASYIRLNFEGSPLADFIRDNLAVDDSNCFVTMFVVQALLDARPFLPAELQSTGPLAPEAIDAAVEAVVGFADKNKLFSGSMVFWPQSPSPVNASIFEASPPNLFGVIDGGRDAADAVERLLSALHLKALLPYAEEIADAITNSAAAFRIPSDFDDSALNILLGAMLAETDGPFSSAEASWRRHNPSPVAWADLIVRYAYRPHANTTHAGLIDPRTYYFAHEFLTSQAAKNISLIPTWVMDLQLDKELLAARVTMPFNVNNVDCTVIANNLISMTYAALADFDIASSWFSHELQSIYADSAAYLAWAISSGRVDERPDLGLTYYPSVETMLWFVSRSVHALSSAPAPRPFPVLETVADLLTPAFRGPATDKLLATATVAPDDGGLYWDGFLGDGGKKPHGNDRVFTTATVVHALINGWSVSPQRGALALVAHTPSKVLAAIRGGLAWLAHNGLPHRTKAQNAFFSGSVKGMDLPFFFPSNYNAFLNGTTVDPHTAPDSALTDELVCAMEGVVPKHSYATMLNTTFYGEHVPPYTGFAHEGSFPFWSSPPMTYAQVLVVLAKAAALDLEPP</sequence>
<evidence type="ECO:0000256" key="1">
    <source>
        <dbReference type="SAM" id="MobiDB-lite"/>
    </source>
</evidence>